<dbReference type="InterPro" id="IPR032675">
    <property type="entry name" value="LRR_dom_sf"/>
</dbReference>
<sequence>MGARKPKPIPYEEQVWPIFDNPLDMSRRLAFADWLDANGHRQRADWVRLCCGDCQYTRDLRISFTNVEWTTVACHCSDPLWHPKQKLEAIQPEWWQTPPNESGYQRVHFGRMIIGELGDPRWLYEGDWLTRAWREGWLELLSLHPRDAEAFNRIADMREECQAIPFLLDTTRTWCEQAPEKPYRRVLPFEGLHGLILCPSELSLKALRNFAETAPHLRYLQLLSLQKRPSSLRALEQLPHLAHLRSLVIGTSHPDDDSMKYITAMQQVEFLGLYGKRLTDRGLEGIPEMSSLRYLSIDVPKVSRAAIERLRRDCPGLTIQVERDMRRRIGPA</sequence>
<dbReference type="Proteomes" id="UP000315647">
    <property type="component" value="Chromosome"/>
</dbReference>
<dbReference type="NCBIfam" id="TIGR02996">
    <property type="entry name" value="rpt_mate_G_obs"/>
    <property type="match status" value="1"/>
</dbReference>
<evidence type="ECO:0000313" key="2">
    <source>
        <dbReference type="Proteomes" id="UP000315647"/>
    </source>
</evidence>
<keyword evidence="2" id="KW-1185">Reference proteome</keyword>
<dbReference type="Gene3D" id="3.80.10.10">
    <property type="entry name" value="Ribonuclease Inhibitor"/>
    <property type="match status" value="1"/>
</dbReference>
<accession>A0A517Q5R6</accession>
<dbReference type="EMBL" id="CP037421">
    <property type="protein sequence ID" value="QDT26945.1"/>
    <property type="molecule type" value="Genomic_DNA"/>
</dbReference>
<evidence type="ECO:0000313" key="1">
    <source>
        <dbReference type="EMBL" id="QDT26945.1"/>
    </source>
</evidence>
<accession>A0A518A636</accession>
<proteinExistence type="predicted"/>
<reference evidence="1 2" key="1">
    <citation type="submission" date="2019-03" db="EMBL/GenBank/DDBJ databases">
        <title>Deep-cultivation of Planctomycetes and their phenomic and genomic characterization uncovers novel biology.</title>
        <authorList>
            <person name="Wiegand S."/>
            <person name="Jogler M."/>
            <person name="Boedeker C."/>
            <person name="Pinto D."/>
            <person name="Vollmers J."/>
            <person name="Rivas-Marin E."/>
            <person name="Kohn T."/>
            <person name="Peeters S.H."/>
            <person name="Heuer A."/>
            <person name="Rast P."/>
            <person name="Oberbeckmann S."/>
            <person name="Bunk B."/>
            <person name="Jeske O."/>
            <person name="Meyerdierks A."/>
            <person name="Storesund J.E."/>
            <person name="Kallscheuer N."/>
            <person name="Luecker S."/>
            <person name="Lage O.M."/>
            <person name="Pohl T."/>
            <person name="Merkel B.J."/>
            <person name="Hornburger P."/>
            <person name="Mueller R.-W."/>
            <person name="Bruemmer F."/>
            <person name="Labrenz M."/>
            <person name="Spormann A.M."/>
            <person name="Op den Camp H."/>
            <person name="Overmann J."/>
            <person name="Amann R."/>
            <person name="Jetten M.S.M."/>
            <person name="Mascher T."/>
            <person name="Medema M.H."/>
            <person name="Devos D.P."/>
            <person name="Kaster A.-K."/>
            <person name="Ovreas L."/>
            <person name="Rohde M."/>
            <person name="Galperin M.Y."/>
            <person name="Jogler C."/>
        </authorList>
    </citation>
    <scope>NUCLEOTIDE SEQUENCE [LARGE SCALE GENOMIC DNA]</scope>
    <source>
        <strain evidence="1 2">Enr10</strain>
    </source>
</reference>
<dbReference type="InterPro" id="IPR014338">
    <property type="entry name" value="CHP02996_rpt-companion-dom"/>
</dbReference>
<dbReference type="AlphaFoldDB" id="A0A518A636"/>
<organism evidence="1 2">
    <name type="scientific">Gimesia panareensis</name>
    <dbReference type="NCBI Taxonomy" id="2527978"/>
    <lineage>
        <taxon>Bacteria</taxon>
        <taxon>Pseudomonadati</taxon>
        <taxon>Planctomycetota</taxon>
        <taxon>Planctomycetia</taxon>
        <taxon>Planctomycetales</taxon>
        <taxon>Planctomycetaceae</taxon>
        <taxon>Gimesia</taxon>
    </lineage>
</organism>
<protein>
    <submittedName>
        <fullName evidence="1">Uncharacterized protein</fullName>
    </submittedName>
</protein>
<dbReference type="RefSeq" id="WP_145108050.1">
    <property type="nucleotide sequence ID" value="NZ_CP036277.1"/>
</dbReference>
<gene>
    <name evidence="1" type="ORF">Enr10x_22580</name>
</gene>
<name>A0A518A636_9PLAN</name>
<dbReference type="SUPFAM" id="SSF52047">
    <property type="entry name" value="RNI-like"/>
    <property type="match status" value="1"/>
</dbReference>